<dbReference type="Gene3D" id="3.30.450.330">
    <property type="match status" value="1"/>
</dbReference>
<dbReference type="OrthoDB" id="9804124at2"/>
<dbReference type="Pfam" id="PF00905">
    <property type="entry name" value="Transpeptidase"/>
    <property type="match status" value="1"/>
</dbReference>
<dbReference type="InterPro" id="IPR012338">
    <property type="entry name" value="Beta-lactam/transpept-like"/>
</dbReference>
<dbReference type="InterPro" id="IPR050515">
    <property type="entry name" value="Beta-lactam/transpept"/>
</dbReference>
<evidence type="ECO:0000313" key="8">
    <source>
        <dbReference type="Proteomes" id="UP000261905"/>
    </source>
</evidence>
<dbReference type="SUPFAM" id="SSF54184">
    <property type="entry name" value="Penicillin-binding protein 2x (pbp-2x), c-terminal domain"/>
    <property type="match status" value="2"/>
</dbReference>
<dbReference type="SUPFAM" id="SSF56519">
    <property type="entry name" value="Penicillin binding protein dimerisation domain"/>
    <property type="match status" value="1"/>
</dbReference>
<proteinExistence type="inferred from homology"/>
<dbReference type="SMART" id="SM00740">
    <property type="entry name" value="PASTA"/>
    <property type="match status" value="2"/>
</dbReference>
<dbReference type="PANTHER" id="PTHR30627:SF26">
    <property type="entry name" value="PENICILLIN-BINDING PROTEIN 2B"/>
    <property type="match status" value="1"/>
</dbReference>
<sequence length="774" mass="84931">MSKRIKLRTLLFGGVMTLLFLVLIGRIYYVQVVDRDTYYTMAKDRWATTETLTAKRGTITDRDGNVLAMDTLAYNISVNPRLIDKLGITKEVIDGLKETLGIPEDVVRAVVTAKNDKGVLYAHRELRNGGMQIEKALADKLSEFREELKKDMLERELGNDTGIMITETLKRYYPRNTLASQLVGYVSLDREKMTGVEAYFNDRLTGVDGYFRYEKDGARVQLAKGEVDFQQAKDGDNISLTIDNEIQNYVEQALREIMVKYKPKSATAIAADPNTMEILAMANMPDYDPNEYNKSPFTNMYNHAVGSLYEPGSTFKIATLAAAVEEGLFNPEEEYQSGRYKIPGDTVVIRDHNLDGWGQISFLKGLKLSSNVAFIKLGLERLGAERLRDYFTKFGFGQKTGIELTNEATGSIRFRYNSEIATASFGQGVAVTAIQQVAAVAAVANGGKLMEPHVIKSITDPMTKTTTMTEPKMVRRVVSEQTSRQVSEYLEQVVSDQTIGTGKNAYIEGYRVAGKTGTAQKFINGKYSQEKFMVSFIGYAPVENPKIVLYIAVDEPNNAAAGGGTVAAPAFREIMLKSLRKMGVAPNWEPQSESKEIKVKVPDMKDKNIAKAKAELKGKAMPFEIVGNGGTVVAQIPAAGSSIHPTQRLYLITEQRNKIAVPDLTGVSLRDALELSSLIGAKLLTEGTGFVVSQKVEEKDGTRIIRVKLSPPIGSDEYVELDPNDIDDSGTEGAGEEGETDGSDTSAGRGDADSSDTTDGKPPATTDIEHVGEN</sequence>
<dbReference type="GO" id="GO:0071555">
    <property type="term" value="P:cell wall organization"/>
    <property type="evidence" value="ECO:0007669"/>
    <property type="project" value="TreeGrafter"/>
</dbReference>
<dbReference type="Pfam" id="PF03717">
    <property type="entry name" value="PBP_dimer"/>
    <property type="match status" value="1"/>
</dbReference>
<dbReference type="PROSITE" id="PS51178">
    <property type="entry name" value="PASTA"/>
    <property type="match status" value="1"/>
</dbReference>
<keyword evidence="5" id="KW-0812">Transmembrane</keyword>
<protein>
    <submittedName>
        <fullName evidence="7">Penicillin-binding protein</fullName>
    </submittedName>
</protein>
<feature type="transmembrane region" description="Helical" evidence="5">
    <location>
        <begin position="7"/>
        <end position="29"/>
    </location>
</feature>
<dbReference type="Proteomes" id="UP000261905">
    <property type="component" value="Unassembled WGS sequence"/>
</dbReference>
<dbReference type="InterPro" id="IPR001460">
    <property type="entry name" value="PCN-bd_Tpept"/>
</dbReference>
<evidence type="ECO:0000256" key="4">
    <source>
        <dbReference type="SAM" id="MobiDB-lite"/>
    </source>
</evidence>
<feature type="region of interest" description="Disordered" evidence="4">
    <location>
        <begin position="714"/>
        <end position="774"/>
    </location>
</feature>
<gene>
    <name evidence="7" type="ORF">DX130_04085</name>
</gene>
<feature type="domain" description="PASTA" evidence="6">
    <location>
        <begin position="595"/>
        <end position="655"/>
    </location>
</feature>
<organism evidence="7 8">
    <name type="scientific">Paenibacillus paeoniae</name>
    <dbReference type="NCBI Taxonomy" id="2292705"/>
    <lineage>
        <taxon>Bacteria</taxon>
        <taxon>Bacillati</taxon>
        <taxon>Bacillota</taxon>
        <taxon>Bacilli</taxon>
        <taxon>Bacillales</taxon>
        <taxon>Paenibacillaceae</taxon>
        <taxon>Paenibacillus</taxon>
    </lineage>
</organism>
<evidence type="ECO:0000256" key="2">
    <source>
        <dbReference type="ARBA" id="ARBA00007171"/>
    </source>
</evidence>
<feature type="compositionally biased region" description="Acidic residues" evidence="4">
    <location>
        <begin position="717"/>
        <end position="742"/>
    </location>
</feature>
<comment type="subcellular location">
    <subcellularLocation>
        <location evidence="1">Membrane</location>
    </subcellularLocation>
</comment>
<dbReference type="RefSeq" id="WP_116043041.1">
    <property type="nucleotide sequence ID" value="NZ_QUBQ01000001.1"/>
</dbReference>
<dbReference type="InterPro" id="IPR036138">
    <property type="entry name" value="PBP_dimer_sf"/>
</dbReference>
<dbReference type="PANTHER" id="PTHR30627">
    <property type="entry name" value="PEPTIDOGLYCAN D,D-TRANSPEPTIDASE"/>
    <property type="match status" value="1"/>
</dbReference>
<dbReference type="InterPro" id="IPR005543">
    <property type="entry name" value="PASTA_dom"/>
</dbReference>
<dbReference type="InterPro" id="IPR005311">
    <property type="entry name" value="PBP_dimer"/>
</dbReference>
<evidence type="ECO:0000313" key="7">
    <source>
        <dbReference type="EMBL" id="REK76241.1"/>
    </source>
</evidence>
<dbReference type="Gene3D" id="3.90.1310.10">
    <property type="entry name" value="Penicillin-binding protein 2a (Domain 2)"/>
    <property type="match status" value="1"/>
</dbReference>
<dbReference type="Pfam" id="PF03793">
    <property type="entry name" value="PASTA"/>
    <property type="match status" value="1"/>
</dbReference>
<evidence type="ECO:0000259" key="6">
    <source>
        <dbReference type="PROSITE" id="PS51178"/>
    </source>
</evidence>
<evidence type="ECO:0000256" key="5">
    <source>
        <dbReference type="SAM" id="Phobius"/>
    </source>
</evidence>
<keyword evidence="8" id="KW-1185">Reference proteome</keyword>
<dbReference type="CDD" id="cd06576">
    <property type="entry name" value="PASTA_Pbp2x-like_1"/>
    <property type="match status" value="1"/>
</dbReference>
<comment type="similarity">
    <text evidence="2">Belongs to the transpeptidase family.</text>
</comment>
<keyword evidence="3 5" id="KW-0472">Membrane</keyword>
<dbReference type="AlphaFoldDB" id="A0A371PJ57"/>
<reference evidence="7 8" key="1">
    <citation type="submission" date="2018-08" db="EMBL/GenBank/DDBJ databases">
        <title>Paenibacillus sp. M4BSY-1, whole genome shotgun sequence.</title>
        <authorList>
            <person name="Tuo L."/>
        </authorList>
    </citation>
    <scope>NUCLEOTIDE SEQUENCE [LARGE SCALE GENOMIC DNA]</scope>
    <source>
        <strain evidence="7 8">M4BSY-1</strain>
    </source>
</reference>
<comment type="caution">
    <text evidence="7">The sequence shown here is derived from an EMBL/GenBank/DDBJ whole genome shotgun (WGS) entry which is preliminary data.</text>
</comment>
<dbReference type="EMBL" id="QUBQ01000001">
    <property type="protein sequence ID" value="REK76241.1"/>
    <property type="molecule type" value="Genomic_DNA"/>
</dbReference>
<evidence type="ECO:0000256" key="3">
    <source>
        <dbReference type="ARBA" id="ARBA00023136"/>
    </source>
</evidence>
<dbReference type="CDD" id="cd06575">
    <property type="entry name" value="PASTA_Pbp2x-like_2"/>
    <property type="match status" value="1"/>
</dbReference>
<accession>A0A371PJ57</accession>
<dbReference type="GO" id="GO:0005886">
    <property type="term" value="C:plasma membrane"/>
    <property type="evidence" value="ECO:0007669"/>
    <property type="project" value="TreeGrafter"/>
</dbReference>
<name>A0A371PJ57_9BACL</name>
<keyword evidence="5" id="KW-1133">Transmembrane helix</keyword>
<dbReference type="GO" id="GO:0008658">
    <property type="term" value="F:penicillin binding"/>
    <property type="evidence" value="ECO:0007669"/>
    <property type="project" value="InterPro"/>
</dbReference>
<evidence type="ECO:0000256" key="1">
    <source>
        <dbReference type="ARBA" id="ARBA00004370"/>
    </source>
</evidence>
<dbReference type="Gene3D" id="3.40.710.10">
    <property type="entry name" value="DD-peptidase/beta-lactamase superfamily"/>
    <property type="match status" value="1"/>
</dbReference>
<dbReference type="SUPFAM" id="SSF56601">
    <property type="entry name" value="beta-lactamase/transpeptidase-like"/>
    <property type="match status" value="1"/>
</dbReference>